<keyword evidence="1" id="KW-0732">Signal</keyword>
<evidence type="ECO:0000313" key="3">
    <source>
        <dbReference type="Proteomes" id="UP000289664"/>
    </source>
</evidence>
<dbReference type="Proteomes" id="UP000289664">
    <property type="component" value="Chromosome"/>
</dbReference>
<dbReference type="KEGG" id="csci:HDCHBGLK_02675"/>
<keyword evidence="3" id="KW-1185">Reference proteome</keyword>
<feature type="signal peptide" evidence="1">
    <location>
        <begin position="1"/>
        <end position="32"/>
    </location>
</feature>
<dbReference type="EMBL" id="CP036170">
    <property type="protein sequence ID" value="QBF75266.1"/>
    <property type="molecule type" value="Genomic_DNA"/>
</dbReference>
<sequence length="995" mass="109938">MKIVKSLRRKSLMFFLLTAVIVSSIPLGSTYATETDGLPESENPYHVEILPSEDNSYEGETQANFTVKVTYSGVDVIQKESVHLETIISDSVIASFNTEALSERRLNSSEFTGNSEWEESYSISLPALETDTEADYMVMLKDGEDNILASSNQRFTVKKSGADMWDTYANESGEEEVSPKSEGASSANALRSYTAITGTLPNGISGLDKLYYGSVEKDDTAPFHNANELQDILENSDETYAREIWKKYQYDLYDPNFSGRGGCGALLTPSGEKYSEKNLIKYPDDRPDYADELLTSTNHEYPKDGDSPFHANVKSQIDAVKDGTLVNGALVENDESAFENLTKTASPDIGDSNTSREYTVDLKATPNLKQVKPTVLLFQIQTSWQMFDLIHANDRASLVNKNEVTKELLSLYEMKQGFLDFIEWMQQYTDGSLMIGITNYQHGGSNSMFGAPYFTNNTNNITEGLYGWDSFGDCEHIHYTNKALADAMKELNQASNFANWADNKGNLIYQDAEMISVIVGGACEAKDLKTGSTKLPAIPDGVLKCQYGIRTNSGTAYGKNMLGDMISWMDYEAQGSGEKGDAPAFETGEYYKDVVTRDQFFETLKSIYADAQAKAPNMQKVTDVKVEDTITAEFKVDKSNIKAFVGGEDITSKAKITVEEQANGTTKVTCNFGTVEHSKEVHLQIPAQAKSNYIGSNNVYTNTGTPVISYKGRVNSSKTYTQNFTDNPAVNVPIRLTVADGQRIDLEPGQSVDLADLAKDTTTNELITKTVEDSLGDYAQIEGTLTYQWVDTDGNPIGNSATSIIDSGNRVPPTIPSYIVHVTENDIGKSETYKLKVTFTPADVKEETTSKVAVSAQSQTGDVGISVSQKPVGRVRIKKMIDNYDNTLANDEFMMRINSVSGTAVSSQVVLKHNETSGYVEIKEPTWLNIVEILPMEYSFIEITIEGTGADTADIKNGQVYVERGDDITITVHNKYSWNPFFHTFDSIMNVFKRT</sequence>
<evidence type="ECO:0000256" key="1">
    <source>
        <dbReference type="SAM" id="SignalP"/>
    </source>
</evidence>
<name>A0A494WTN0_CLOS5</name>
<organism evidence="2 3">
    <name type="scientific">Clostridium scindens (strain ATCC 35704 / DSM 5676 / VPI 13733 / 19)</name>
    <dbReference type="NCBI Taxonomy" id="411468"/>
    <lineage>
        <taxon>Bacteria</taxon>
        <taxon>Bacillati</taxon>
        <taxon>Bacillota</taxon>
        <taxon>Clostridia</taxon>
        <taxon>Lachnospirales</taxon>
        <taxon>Lachnospiraceae</taxon>
    </lineage>
</organism>
<reference evidence="2 3" key="1">
    <citation type="journal article" date="2019" name="Appl. Environ. Microbiol.">
        <title>Clostridium scindens ATCC 35704: integration of nutritional requirements, the complete genome sequence, and global transcriptional responses to bile acids.</title>
        <authorList>
            <person name="Devendran S."/>
            <person name="Shrestha R."/>
            <person name="Alves J.M.P."/>
            <person name="Wolf P.G."/>
            <person name="Ly L."/>
            <person name="Hernandez A.G."/>
            <person name="Mendez-Garcia C."/>
            <person name="Inboden A."/>
            <person name="Wiley J."/>
            <person name="Paul O."/>
            <person name="Allen A."/>
            <person name="Springer E."/>
            <person name="Wright C.L."/>
            <person name="Fields C.J."/>
            <person name="Daniel S.L."/>
            <person name="Ridlon J.M."/>
        </authorList>
    </citation>
    <scope>NUCLEOTIDE SEQUENCE [LARGE SCALE GENOMIC DNA]</scope>
    <source>
        <strain evidence="2 3">ATCC 35704</strain>
    </source>
</reference>
<gene>
    <name evidence="2" type="ORF">HDCHBGLK_02675</name>
</gene>
<feature type="chain" id="PRO_5019798435" evidence="1">
    <location>
        <begin position="33"/>
        <end position="995"/>
    </location>
</feature>
<proteinExistence type="predicted"/>
<dbReference type="AlphaFoldDB" id="A0A494WTN0"/>
<accession>A0A494WTN0</accession>
<protein>
    <submittedName>
        <fullName evidence="2">Uncharacterized protein</fullName>
    </submittedName>
</protein>
<evidence type="ECO:0000313" key="2">
    <source>
        <dbReference type="EMBL" id="QBF75266.1"/>
    </source>
</evidence>